<dbReference type="EMBL" id="CM001488">
    <property type="protein sequence ID" value="EIM63953.1"/>
    <property type="molecule type" value="Genomic_DNA"/>
</dbReference>
<dbReference type="Proteomes" id="UP000005778">
    <property type="component" value="Chromosome"/>
</dbReference>
<dbReference type="GO" id="GO:0046872">
    <property type="term" value="F:metal ion binding"/>
    <property type="evidence" value="ECO:0007669"/>
    <property type="project" value="UniProtKB-KW"/>
</dbReference>
<name>I5B390_9BACT</name>
<dbReference type="InterPro" id="IPR051156">
    <property type="entry name" value="Mito/Outer_Membr_Metalloprot"/>
</dbReference>
<dbReference type="CDD" id="cd07333">
    <property type="entry name" value="M48C_bepA_like"/>
    <property type="match status" value="1"/>
</dbReference>
<gene>
    <name evidence="10" type="ORF">DespoDRAFT_02056</name>
</gene>
<evidence type="ECO:0000313" key="10">
    <source>
        <dbReference type="EMBL" id="EIM63953.1"/>
    </source>
</evidence>
<evidence type="ECO:0000259" key="9">
    <source>
        <dbReference type="Pfam" id="PF01435"/>
    </source>
</evidence>
<comment type="cofactor">
    <cofactor evidence="1">
        <name>Zn(2+)</name>
        <dbReference type="ChEBI" id="CHEBI:29105"/>
    </cofactor>
</comment>
<reference evidence="10 11" key="1">
    <citation type="submission" date="2011-09" db="EMBL/GenBank/DDBJ databases">
        <authorList>
            <consortium name="US DOE Joint Genome Institute (JGI-PGF)"/>
            <person name="Lucas S."/>
            <person name="Han J."/>
            <person name="Lapidus A."/>
            <person name="Cheng J.-F."/>
            <person name="Goodwin L."/>
            <person name="Pitluck S."/>
            <person name="Peters L."/>
            <person name="Land M.L."/>
            <person name="Hauser L."/>
            <person name="Orellana R."/>
            <person name="Lovley D."/>
            <person name="Woyke T.J."/>
        </authorList>
    </citation>
    <scope>NUCLEOTIDE SEQUENCE [LARGE SCALE GENOMIC DNA]</scope>
    <source>
        <strain evidence="10 11">2ac9</strain>
    </source>
</reference>
<dbReference type="STRING" id="879212.DespoDRAFT_02056"/>
<keyword evidence="8" id="KW-0175">Coiled coil</keyword>
<dbReference type="GO" id="GO:0016020">
    <property type="term" value="C:membrane"/>
    <property type="evidence" value="ECO:0007669"/>
    <property type="project" value="TreeGrafter"/>
</dbReference>
<dbReference type="PANTHER" id="PTHR22726">
    <property type="entry name" value="METALLOENDOPEPTIDASE OMA1"/>
    <property type="match status" value="1"/>
</dbReference>
<dbReference type="OrthoDB" id="9810445at2"/>
<keyword evidence="6" id="KW-0482">Metalloprotease</keyword>
<protein>
    <submittedName>
        <fullName evidence="10">Putative Zn-dependent protease</fullName>
    </submittedName>
</protein>
<keyword evidence="4" id="KW-0378">Hydrolase</keyword>
<evidence type="ECO:0000256" key="2">
    <source>
        <dbReference type="ARBA" id="ARBA00022670"/>
    </source>
</evidence>
<evidence type="ECO:0000256" key="8">
    <source>
        <dbReference type="SAM" id="Coils"/>
    </source>
</evidence>
<accession>I5B390</accession>
<organism evidence="10 11">
    <name type="scientific">Desulfobacter postgatei 2ac9</name>
    <dbReference type="NCBI Taxonomy" id="879212"/>
    <lineage>
        <taxon>Bacteria</taxon>
        <taxon>Pseudomonadati</taxon>
        <taxon>Thermodesulfobacteriota</taxon>
        <taxon>Desulfobacteria</taxon>
        <taxon>Desulfobacterales</taxon>
        <taxon>Desulfobacteraceae</taxon>
        <taxon>Desulfobacter</taxon>
    </lineage>
</organism>
<feature type="coiled-coil region" evidence="8">
    <location>
        <begin position="446"/>
        <end position="489"/>
    </location>
</feature>
<keyword evidence="7" id="KW-0802">TPR repeat</keyword>
<feature type="domain" description="Peptidase M48" evidence="9">
    <location>
        <begin position="87"/>
        <end position="261"/>
    </location>
</feature>
<evidence type="ECO:0000256" key="6">
    <source>
        <dbReference type="ARBA" id="ARBA00023049"/>
    </source>
</evidence>
<keyword evidence="11" id="KW-1185">Reference proteome</keyword>
<dbReference type="eggNOG" id="COG4783">
    <property type="taxonomic scope" value="Bacteria"/>
</dbReference>
<evidence type="ECO:0000256" key="3">
    <source>
        <dbReference type="ARBA" id="ARBA00022723"/>
    </source>
</evidence>
<evidence type="ECO:0000256" key="5">
    <source>
        <dbReference type="ARBA" id="ARBA00022833"/>
    </source>
</evidence>
<reference evidence="10 11" key="2">
    <citation type="submission" date="2012-02" db="EMBL/GenBank/DDBJ databases">
        <title>Improved High-Quality Draft sequence of Desulfobacter postgatei 2ac9.</title>
        <authorList>
            <consortium name="US DOE Joint Genome Institute"/>
            <person name="Lucas S."/>
            <person name="Han J."/>
            <person name="Lapidus A."/>
            <person name="Cheng J.-F."/>
            <person name="Goodwin L."/>
            <person name="Pitluck S."/>
            <person name="Peters L."/>
            <person name="Ovchinnikova G."/>
            <person name="Held B."/>
            <person name="Detter J.C."/>
            <person name="Han C."/>
            <person name="Tapia R."/>
            <person name="Land M."/>
            <person name="Hauser L."/>
            <person name="Kyrpides N."/>
            <person name="Ivanova N."/>
            <person name="Pagani I."/>
            <person name="Orellana R."/>
            <person name="Lovley D."/>
            <person name="Woyke T."/>
        </authorList>
    </citation>
    <scope>NUCLEOTIDE SEQUENCE [LARGE SCALE GENOMIC DNA]</scope>
    <source>
        <strain evidence="10 11">2ac9</strain>
    </source>
</reference>
<dbReference type="InterPro" id="IPR019734">
    <property type="entry name" value="TPR_rpt"/>
</dbReference>
<keyword evidence="5" id="KW-0862">Zinc</keyword>
<keyword evidence="3" id="KW-0479">Metal-binding</keyword>
<dbReference type="Gene3D" id="3.30.2010.10">
    <property type="entry name" value="Metalloproteases ('zincins'), catalytic domain"/>
    <property type="match status" value="1"/>
</dbReference>
<evidence type="ECO:0000256" key="7">
    <source>
        <dbReference type="PROSITE-ProRule" id="PRU00339"/>
    </source>
</evidence>
<dbReference type="InterPro" id="IPR001915">
    <property type="entry name" value="Peptidase_M48"/>
</dbReference>
<feature type="repeat" description="TPR" evidence="7">
    <location>
        <begin position="313"/>
        <end position="346"/>
    </location>
</feature>
<evidence type="ECO:0000313" key="11">
    <source>
        <dbReference type="Proteomes" id="UP000005778"/>
    </source>
</evidence>
<dbReference type="Pfam" id="PF01435">
    <property type="entry name" value="Peptidase_M48"/>
    <property type="match status" value="1"/>
</dbReference>
<dbReference type="Gene3D" id="1.25.40.10">
    <property type="entry name" value="Tetratricopeptide repeat domain"/>
    <property type="match status" value="1"/>
</dbReference>
<dbReference type="PANTHER" id="PTHR22726:SF1">
    <property type="entry name" value="METALLOENDOPEPTIDASE OMA1, MITOCHONDRIAL"/>
    <property type="match status" value="1"/>
</dbReference>
<dbReference type="AlphaFoldDB" id="I5B390"/>
<dbReference type="GO" id="GO:0051603">
    <property type="term" value="P:proteolysis involved in protein catabolic process"/>
    <property type="evidence" value="ECO:0007669"/>
    <property type="project" value="TreeGrafter"/>
</dbReference>
<dbReference type="GO" id="GO:0004222">
    <property type="term" value="F:metalloendopeptidase activity"/>
    <property type="evidence" value="ECO:0007669"/>
    <property type="project" value="InterPro"/>
</dbReference>
<dbReference type="SUPFAM" id="SSF48452">
    <property type="entry name" value="TPR-like"/>
    <property type="match status" value="1"/>
</dbReference>
<evidence type="ECO:0000256" key="1">
    <source>
        <dbReference type="ARBA" id="ARBA00001947"/>
    </source>
</evidence>
<dbReference type="HOGENOM" id="CLU_030556_2_0_7"/>
<evidence type="ECO:0000256" key="4">
    <source>
        <dbReference type="ARBA" id="ARBA00022801"/>
    </source>
</evidence>
<keyword evidence="2 10" id="KW-0645">Protease</keyword>
<dbReference type="InterPro" id="IPR011990">
    <property type="entry name" value="TPR-like_helical_dom_sf"/>
</dbReference>
<proteinExistence type="predicted"/>
<dbReference type="PROSITE" id="PS50005">
    <property type="entry name" value="TPR"/>
    <property type="match status" value="1"/>
</dbReference>
<sequence>MWPPSDKTVNRQKKQLLVNMTQLKQAVSLILFFVLLCPTSTFAISIPDELKLGKEYLQLMKNKDVILYDPVAQKMIEIVGNAIVKPLPPQPFHFDFFMVNDDSFNAFAMPAANIFVHSGLIASLDNIDELAGILAHEIGHAVGRHVSQSIDRSKIVATGSLAGMVAGILVGAAAGSSEAGQALSIGSMAAGQSAMLTYTRENETEADQKAVLFLEQTGYSPQGILDSLLKIRQADYQGIENIPDYFKTHPGTAARVSHLSGILADYKPPADKPAPPKNFDYNMVKYRVIGLYGDTDTYIPKIEIALQNDPDNVAFHYGLGLLYGRSTRINEGIEQLNKALNKDPFEPMILLELGRLYISNTEYTRAITILDSMADDPLLGDWAIFNRCVAQIQNGNLPAAEKGLEHVLGSGKPGFEKANYHMAEIMSRQSKQALSNYYLGVYYARIHDEQNAARQLERAIETLDDEKMREKAQNELENLEGKGKKEEGTRIEYFNNFITPHQNA</sequence>